<evidence type="ECO:0000256" key="1">
    <source>
        <dbReference type="ARBA" id="ARBA00001974"/>
    </source>
</evidence>
<dbReference type="InterPro" id="IPR036188">
    <property type="entry name" value="FAD/NAD-bd_sf"/>
</dbReference>
<evidence type="ECO:0000259" key="4">
    <source>
        <dbReference type="Pfam" id="PF03486"/>
    </source>
</evidence>
<dbReference type="Gene3D" id="1.10.8.260">
    <property type="entry name" value="HI0933 insert domain-like"/>
    <property type="match status" value="1"/>
</dbReference>
<dbReference type="InterPro" id="IPR004792">
    <property type="entry name" value="BaiN-like"/>
</dbReference>
<name>A0A9D1DG75_9FIRM</name>
<comment type="caution">
    <text evidence="6">The sequence shown here is derived from an EMBL/GenBank/DDBJ whole genome shotgun (WGS) entry which is preliminary data.</text>
</comment>
<keyword evidence="2" id="KW-0285">Flavoprotein</keyword>
<dbReference type="Proteomes" id="UP000824239">
    <property type="component" value="Unassembled WGS sequence"/>
</dbReference>
<feature type="domain" description="RsdA/BaiN/AoA(So)-like Rossmann fold-like" evidence="4">
    <location>
        <begin position="2"/>
        <end position="396"/>
    </location>
</feature>
<dbReference type="Pfam" id="PF22780">
    <property type="entry name" value="HI0933_like_1st"/>
    <property type="match status" value="1"/>
</dbReference>
<dbReference type="SUPFAM" id="SSF160996">
    <property type="entry name" value="HI0933 insert domain-like"/>
    <property type="match status" value="1"/>
</dbReference>
<dbReference type="InterPro" id="IPR055178">
    <property type="entry name" value="RsdA/BaiN/AoA(So)-like_dom"/>
</dbReference>
<dbReference type="Pfam" id="PF03486">
    <property type="entry name" value="HI0933_like"/>
    <property type="match status" value="1"/>
</dbReference>
<reference evidence="6" key="1">
    <citation type="submission" date="2020-10" db="EMBL/GenBank/DDBJ databases">
        <authorList>
            <person name="Gilroy R."/>
        </authorList>
    </citation>
    <scope>NUCLEOTIDE SEQUENCE</scope>
    <source>
        <strain evidence="6">ChiBcec15-4380</strain>
    </source>
</reference>
<dbReference type="Gene3D" id="2.40.30.10">
    <property type="entry name" value="Translation factors"/>
    <property type="match status" value="1"/>
</dbReference>
<proteinExistence type="predicted"/>
<dbReference type="PANTHER" id="PTHR42887:SF2">
    <property type="entry name" value="OS12G0638800 PROTEIN"/>
    <property type="match status" value="1"/>
</dbReference>
<sequence>MKVLVIGGGASGMAAALTAARLPGAQVTLLERQARVGRKLLATGNGRCNLTNRHIAFSHYHGAPPAFVRPALERFPMEETLQYFEALGLLTAEEPSGRVYPFSDQANSVVDVLRLALEAAGIEVVLGAEVLSLGKKARGYSAKTREKSYYGDKVILACGGVAGGKLGGTDLGYRLLEALGHRITPLKPALVQLRTETGPIRGLKGVRADAGIVLKRQGQTVAEGGGEVQFTDFGVSGPAIFELSREVTGQGETLLLDFLRPWDADTLRRHLLRRRDACPALPLEDFLTGTLHNRLGRVVLKQAGLSLGAPSGSLDEAAICEVLRLIKHFPLEVTGPMGFDQAQVTAGGADTSQFRADTLESCLCPGLFACGEVLDVDGDCGGYNLQWAWSSGRLAGLLGQKEGT</sequence>
<dbReference type="PRINTS" id="PR00368">
    <property type="entry name" value="FADPNR"/>
</dbReference>
<feature type="domain" description="RsdA/BaiN/AoA(So)-like insert" evidence="5">
    <location>
        <begin position="187"/>
        <end position="344"/>
    </location>
</feature>
<dbReference type="PANTHER" id="PTHR42887">
    <property type="entry name" value="OS12G0638800 PROTEIN"/>
    <property type="match status" value="1"/>
</dbReference>
<evidence type="ECO:0000256" key="3">
    <source>
        <dbReference type="ARBA" id="ARBA00022827"/>
    </source>
</evidence>
<dbReference type="EMBL" id="DVHE01000014">
    <property type="protein sequence ID" value="HIR50041.1"/>
    <property type="molecule type" value="Genomic_DNA"/>
</dbReference>
<dbReference type="AlphaFoldDB" id="A0A9D1DG75"/>
<dbReference type="NCBIfam" id="TIGR00275">
    <property type="entry name" value="aminoacetone oxidase family FAD-binding enzyme"/>
    <property type="match status" value="1"/>
</dbReference>
<dbReference type="SUPFAM" id="SSF51905">
    <property type="entry name" value="FAD/NAD(P)-binding domain"/>
    <property type="match status" value="1"/>
</dbReference>
<keyword evidence="3" id="KW-0274">FAD</keyword>
<evidence type="ECO:0000313" key="7">
    <source>
        <dbReference type="Proteomes" id="UP000824239"/>
    </source>
</evidence>
<evidence type="ECO:0000313" key="6">
    <source>
        <dbReference type="EMBL" id="HIR50041.1"/>
    </source>
</evidence>
<dbReference type="InterPro" id="IPR057661">
    <property type="entry name" value="RsdA/BaiN/AoA(So)_Rossmann"/>
</dbReference>
<reference evidence="6" key="2">
    <citation type="journal article" date="2021" name="PeerJ">
        <title>Extensive microbial diversity within the chicken gut microbiome revealed by metagenomics and culture.</title>
        <authorList>
            <person name="Gilroy R."/>
            <person name="Ravi A."/>
            <person name="Getino M."/>
            <person name="Pursley I."/>
            <person name="Horton D.L."/>
            <person name="Alikhan N.F."/>
            <person name="Baker D."/>
            <person name="Gharbi K."/>
            <person name="Hall N."/>
            <person name="Watson M."/>
            <person name="Adriaenssens E.M."/>
            <person name="Foster-Nyarko E."/>
            <person name="Jarju S."/>
            <person name="Secka A."/>
            <person name="Antonio M."/>
            <person name="Oren A."/>
            <person name="Chaudhuri R.R."/>
            <person name="La Ragione R."/>
            <person name="Hildebrand F."/>
            <person name="Pallen M.J."/>
        </authorList>
    </citation>
    <scope>NUCLEOTIDE SEQUENCE</scope>
    <source>
        <strain evidence="6">ChiBcec15-4380</strain>
    </source>
</reference>
<comment type="cofactor">
    <cofactor evidence="1">
        <name>FAD</name>
        <dbReference type="ChEBI" id="CHEBI:57692"/>
    </cofactor>
</comment>
<dbReference type="Gene3D" id="3.50.50.60">
    <property type="entry name" value="FAD/NAD(P)-binding domain"/>
    <property type="match status" value="1"/>
</dbReference>
<organism evidence="6 7">
    <name type="scientific">Candidatus Avoscillospira avicola</name>
    <dbReference type="NCBI Taxonomy" id="2840706"/>
    <lineage>
        <taxon>Bacteria</taxon>
        <taxon>Bacillati</taxon>
        <taxon>Bacillota</taxon>
        <taxon>Clostridia</taxon>
        <taxon>Eubacteriales</taxon>
        <taxon>Oscillospiraceae</taxon>
        <taxon>Oscillospiraceae incertae sedis</taxon>
        <taxon>Candidatus Avoscillospira</taxon>
    </lineage>
</organism>
<protein>
    <submittedName>
        <fullName evidence="6">Aminoacetone oxidase family FAD-binding enzyme</fullName>
    </submittedName>
</protein>
<dbReference type="InterPro" id="IPR023166">
    <property type="entry name" value="BaiN-like_dom_sf"/>
</dbReference>
<evidence type="ECO:0000256" key="2">
    <source>
        <dbReference type="ARBA" id="ARBA00022630"/>
    </source>
</evidence>
<accession>A0A9D1DG75</accession>
<gene>
    <name evidence="6" type="ORF">IAA53_01935</name>
</gene>
<evidence type="ECO:0000259" key="5">
    <source>
        <dbReference type="Pfam" id="PF22780"/>
    </source>
</evidence>